<reference evidence="5 6" key="1">
    <citation type="submission" date="2015-09" db="EMBL/GenBank/DDBJ databases">
        <title>Sorangium comparison.</title>
        <authorList>
            <person name="Zaburannyi N."/>
            <person name="Bunk B."/>
            <person name="Overmann J."/>
            <person name="Mueller R."/>
        </authorList>
    </citation>
    <scope>NUCLEOTIDE SEQUENCE [LARGE SCALE GENOMIC DNA]</scope>
    <source>
        <strain evidence="5 6">So ceGT47</strain>
    </source>
</reference>
<dbReference type="CDD" id="cd05682">
    <property type="entry name" value="M20_dipept_dapE"/>
    <property type="match status" value="1"/>
</dbReference>
<dbReference type="Pfam" id="PF01546">
    <property type="entry name" value="Peptidase_M20"/>
    <property type="match status" value="1"/>
</dbReference>
<evidence type="ECO:0000256" key="1">
    <source>
        <dbReference type="ARBA" id="ARBA00022670"/>
    </source>
</evidence>
<dbReference type="PANTHER" id="PTHR43270">
    <property type="entry name" value="BETA-ALA-HIS DIPEPTIDASE"/>
    <property type="match status" value="1"/>
</dbReference>
<evidence type="ECO:0000313" key="5">
    <source>
        <dbReference type="EMBL" id="AUX19726.1"/>
    </source>
</evidence>
<evidence type="ECO:0000256" key="2">
    <source>
        <dbReference type="ARBA" id="ARBA00022723"/>
    </source>
</evidence>
<organism evidence="5 6">
    <name type="scientific">Sorangium cellulosum</name>
    <name type="common">Polyangium cellulosum</name>
    <dbReference type="NCBI Taxonomy" id="56"/>
    <lineage>
        <taxon>Bacteria</taxon>
        <taxon>Pseudomonadati</taxon>
        <taxon>Myxococcota</taxon>
        <taxon>Polyangia</taxon>
        <taxon>Polyangiales</taxon>
        <taxon>Polyangiaceae</taxon>
        <taxon>Sorangium</taxon>
    </lineage>
</organism>
<dbReference type="InterPro" id="IPR002933">
    <property type="entry name" value="Peptidase_M20"/>
</dbReference>
<dbReference type="GO" id="GO:0046872">
    <property type="term" value="F:metal ion binding"/>
    <property type="evidence" value="ECO:0007669"/>
    <property type="project" value="UniProtKB-KW"/>
</dbReference>
<sequence>MSAKLNESEVIASCECCWEREIVPALHDYIRIPNKSPAFDPAWRENGHMDRATSLVEAWCKAQPIPGLTVEVVRLDQRTPVILMEVPGTGDDTVLLYGHLDKQPEMVGWRQGLGPWEPVRDGDRLYGRGGADDGYSSFASLAALRLLHEQGVPHARCVVLIEGCEESGSPDLPAYIGALAGRIGKPSLVVCLDSGCGNYDQLWITTSLRGLVQGTLEVGILREGVHSGVGSGVVPSTFRILRQLLSRIEDERTGRVLVDALHVEIPEERVAQARAAAGVLGPTVVSELPWVQGGRPVADEVAELLLNRTWRPALSVTGADGLPPVAGAGNVLRPFTRAKLSVRIPPRVDPRAAAAALKRVLEADPPYGAEVRFHVTEPSAGWDAPATAPWLEEAVNRASRTYFGRPAMGIGEGGTIPFMAMLGQKFPEAQFLITGVLGPQSNAHGPNEFLHLGMGKKLTCCVASVLADHAARAR</sequence>
<evidence type="ECO:0000256" key="3">
    <source>
        <dbReference type="ARBA" id="ARBA00022801"/>
    </source>
</evidence>
<keyword evidence="1" id="KW-0645">Protease</keyword>
<dbReference type="InterPro" id="IPR051458">
    <property type="entry name" value="Cyt/Met_Dipeptidase"/>
</dbReference>
<dbReference type="AlphaFoldDB" id="A0A4P2PTK6"/>
<dbReference type="GO" id="GO:0008233">
    <property type="term" value="F:peptidase activity"/>
    <property type="evidence" value="ECO:0007669"/>
    <property type="project" value="UniProtKB-KW"/>
</dbReference>
<dbReference type="Pfam" id="PF07687">
    <property type="entry name" value="M20_dimer"/>
    <property type="match status" value="1"/>
</dbReference>
<keyword evidence="2" id="KW-0479">Metal-binding</keyword>
<gene>
    <name evidence="5" type="ORF">SOCEGT47_001780</name>
</gene>
<feature type="domain" description="Peptidase M20 dimerisation" evidence="4">
    <location>
        <begin position="207"/>
        <end position="365"/>
    </location>
</feature>
<evidence type="ECO:0000313" key="6">
    <source>
        <dbReference type="Proteomes" id="UP000295781"/>
    </source>
</evidence>
<dbReference type="PANTHER" id="PTHR43270:SF4">
    <property type="entry name" value="CARNOSINE DIPEPTIDASE 2, ISOFORM A"/>
    <property type="match status" value="1"/>
</dbReference>
<protein>
    <submittedName>
        <fullName evidence="5">Peptidase M20</fullName>
    </submittedName>
</protein>
<dbReference type="Gene3D" id="3.40.630.10">
    <property type="entry name" value="Zn peptidases"/>
    <property type="match status" value="1"/>
</dbReference>
<keyword evidence="3" id="KW-0378">Hydrolase</keyword>
<dbReference type="InterPro" id="IPR011650">
    <property type="entry name" value="Peptidase_M20_dimer"/>
</dbReference>
<name>A0A4P2PTK6_SORCE</name>
<dbReference type="GO" id="GO:0006508">
    <property type="term" value="P:proteolysis"/>
    <property type="evidence" value="ECO:0007669"/>
    <property type="project" value="UniProtKB-KW"/>
</dbReference>
<dbReference type="SUPFAM" id="SSF53187">
    <property type="entry name" value="Zn-dependent exopeptidases"/>
    <property type="match status" value="1"/>
</dbReference>
<evidence type="ECO:0000259" key="4">
    <source>
        <dbReference type="Pfam" id="PF07687"/>
    </source>
</evidence>
<proteinExistence type="predicted"/>
<accession>A0A4P2PTK6</accession>
<dbReference type="RefSeq" id="WP_129344401.1">
    <property type="nucleotide sequence ID" value="NZ_CP012670.1"/>
</dbReference>
<dbReference type="OrthoDB" id="5443984at2"/>
<dbReference type="Proteomes" id="UP000295781">
    <property type="component" value="Chromosome"/>
</dbReference>
<dbReference type="EMBL" id="CP012670">
    <property type="protein sequence ID" value="AUX19726.1"/>
    <property type="molecule type" value="Genomic_DNA"/>
</dbReference>
<dbReference type="Gene3D" id="3.30.70.360">
    <property type="match status" value="1"/>
</dbReference>